<accession>A0A8S5U367</accession>
<dbReference type="EMBL" id="BK015998">
    <property type="protein sequence ID" value="DAF88921.1"/>
    <property type="molecule type" value="Genomic_DNA"/>
</dbReference>
<evidence type="ECO:0000313" key="1">
    <source>
        <dbReference type="EMBL" id="DAF88921.1"/>
    </source>
</evidence>
<protein>
    <submittedName>
        <fullName evidence="1">Uncharacterized protein</fullName>
    </submittedName>
</protein>
<proteinExistence type="predicted"/>
<organism evidence="1">
    <name type="scientific">Siphoviridae sp. ctoyo6</name>
    <dbReference type="NCBI Taxonomy" id="2825674"/>
    <lineage>
        <taxon>Viruses</taxon>
        <taxon>Duplodnaviria</taxon>
        <taxon>Heunggongvirae</taxon>
        <taxon>Uroviricota</taxon>
        <taxon>Caudoviricetes</taxon>
    </lineage>
</organism>
<sequence length="36" mass="4565">MLKKIIKFIRLIFDMDDTDEERNYSKYSTRYINYKL</sequence>
<reference evidence="1" key="1">
    <citation type="journal article" date="2021" name="Proc. Natl. Acad. Sci. U.S.A.">
        <title>A Catalog of Tens of Thousands of Viruses from Human Metagenomes Reveals Hidden Associations with Chronic Diseases.</title>
        <authorList>
            <person name="Tisza M.J."/>
            <person name="Buck C.B."/>
        </authorList>
    </citation>
    <scope>NUCLEOTIDE SEQUENCE</scope>
    <source>
        <strain evidence="1">Ctoyo6</strain>
    </source>
</reference>
<name>A0A8S5U367_9CAUD</name>